<dbReference type="EMBL" id="MHMM01000004">
    <property type="protein sequence ID" value="OGZ27706.1"/>
    <property type="molecule type" value="Genomic_DNA"/>
</dbReference>
<evidence type="ECO:0008006" key="3">
    <source>
        <dbReference type="Google" id="ProtNLM"/>
    </source>
</evidence>
<sequence>MPVIKVWCLPPNQNEEALNRLHQTIVGAVCKIRELGFRGQEDMTCLFVPDLMQYGLGGKIIIEIGGFFNKAERTPGFCQRLALSVGTSVCNLYRNARVECFVQTFDPVQGFWASPEPERCPECGGRVTRNGTCVKCFSCNWSQGCS</sequence>
<proteinExistence type="predicted"/>
<organism evidence="1 2">
    <name type="scientific">Candidatus Nealsonbacteria bacterium RIFOXYB1_FULL_40_15</name>
    <dbReference type="NCBI Taxonomy" id="1801677"/>
    <lineage>
        <taxon>Bacteria</taxon>
        <taxon>Candidatus Nealsoniibacteriota</taxon>
    </lineage>
</organism>
<reference evidence="1 2" key="1">
    <citation type="journal article" date="2016" name="Nat. Commun.">
        <title>Thousands of microbial genomes shed light on interconnected biogeochemical processes in an aquifer system.</title>
        <authorList>
            <person name="Anantharaman K."/>
            <person name="Brown C.T."/>
            <person name="Hug L.A."/>
            <person name="Sharon I."/>
            <person name="Castelle C.J."/>
            <person name="Probst A.J."/>
            <person name="Thomas B.C."/>
            <person name="Singh A."/>
            <person name="Wilkins M.J."/>
            <person name="Karaoz U."/>
            <person name="Brodie E.L."/>
            <person name="Williams K.H."/>
            <person name="Hubbard S.S."/>
            <person name="Banfield J.F."/>
        </authorList>
    </citation>
    <scope>NUCLEOTIDE SEQUENCE [LARGE SCALE GENOMIC DNA]</scope>
</reference>
<name>A0A1G2EPI2_9BACT</name>
<accession>A0A1G2EPI2</accession>
<dbReference type="Proteomes" id="UP000177740">
    <property type="component" value="Unassembled WGS sequence"/>
</dbReference>
<evidence type="ECO:0000313" key="2">
    <source>
        <dbReference type="Proteomes" id="UP000177740"/>
    </source>
</evidence>
<gene>
    <name evidence="1" type="ORF">A2365_03620</name>
</gene>
<comment type="caution">
    <text evidence="1">The sequence shown here is derived from an EMBL/GenBank/DDBJ whole genome shotgun (WGS) entry which is preliminary data.</text>
</comment>
<protein>
    <recommendedName>
        <fullName evidence="3">4-oxalocrotonate tautomerase domain-containing protein</fullName>
    </recommendedName>
</protein>
<dbReference type="AlphaFoldDB" id="A0A1G2EPI2"/>
<dbReference type="STRING" id="1801677.A2365_03620"/>
<evidence type="ECO:0000313" key="1">
    <source>
        <dbReference type="EMBL" id="OGZ27706.1"/>
    </source>
</evidence>